<dbReference type="Gene3D" id="3.40.50.2300">
    <property type="match status" value="1"/>
</dbReference>
<evidence type="ECO:0000313" key="4">
    <source>
        <dbReference type="EMBL" id="GAC22284.1"/>
    </source>
</evidence>
<dbReference type="Gene3D" id="2.40.50.180">
    <property type="entry name" value="CheA-289, Domain 4"/>
    <property type="match status" value="1"/>
</dbReference>
<reference evidence="4 5" key="1">
    <citation type="journal article" date="2017" name="Antonie Van Leeuwenhoek">
        <title>Rhizobium rhizosphaerae sp. nov., a novel species isolated from rice rhizosphere.</title>
        <authorList>
            <person name="Zhao J.J."/>
            <person name="Zhang J."/>
            <person name="Zhang R.J."/>
            <person name="Zhang C.W."/>
            <person name="Yin H.Q."/>
            <person name="Zhang X.X."/>
        </authorList>
    </citation>
    <scope>NUCLEOTIDE SEQUENCE [LARGE SCALE GENOMIC DNA]</scope>
    <source>
        <strain evidence="4 5">BSs20135</strain>
    </source>
</reference>
<dbReference type="GO" id="GO:0000160">
    <property type="term" value="P:phosphorelay signal transduction system"/>
    <property type="evidence" value="ECO:0007669"/>
    <property type="project" value="InterPro"/>
</dbReference>
<dbReference type="SUPFAM" id="SSF50341">
    <property type="entry name" value="CheW-like"/>
    <property type="match status" value="1"/>
</dbReference>
<accession>K6XNT5</accession>
<evidence type="ECO:0000259" key="2">
    <source>
        <dbReference type="PROSITE" id="PS50110"/>
    </source>
</evidence>
<keyword evidence="1" id="KW-0597">Phosphoprotein</keyword>
<evidence type="ECO:0000259" key="3">
    <source>
        <dbReference type="PROSITE" id="PS50851"/>
    </source>
</evidence>
<comment type="caution">
    <text evidence="4">The sequence shown here is derived from an EMBL/GenBank/DDBJ whole genome shotgun (WGS) entry which is preliminary data.</text>
</comment>
<feature type="domain" description="CheW-like" evidence="3">
    <location>
        <begin position="8"/>
        <end position="149"/>
    </location>
</feature>
<dbReference type="eggNOG" id="COG0784">
    <property type="taxonomic scope" value="Bacteria"/>
</dbReference>
<dbReference type="PROSITE" id="PS50851">
    <property type="entry name" value="CHEW"/>
    <property type="match status" value="1"/>
</dbReference>
<dbReference type="RefSeq" id="WP_007625988.1">
    <property type="nucleotide sequence ID" value="NZ_BAEO01000072.1"/>
</dbReference>
<dbReference type="CDD" id="cd00588">
    <property type="entry name" value="CheW_like"/>
    <property type="match status" value="1"/>
</dbReference>
<dbReference type="Gene3D" id="2.30.30.40">
    <property type="entry name" value="SH3 Domains"/>
    <property type="match status" value="1"/>
</dbReference>
<feature type="domain" description="Response regulatory" evidence="2">
    <location>
        <begin position="171"/>
        <end position="292"/>
    </location>
</feature>
<dbReference type="InterPro" id="IPR002545">
    <property type="entry name" value="CheW-lke_dom"/>
</dbReference>
<dbReference type="Proteomes" id="UP000006327">
    <property type="component" value="Unassembled WGS sequence"/>
</dbReference>
<dbReference type="InterPro" id="IPR024181">
    <property type="entry name" value="Chemotax_regulator_CheV"/>
</dbReference>
<keyword evidence="5" id="KW-1185">Reference proteome</keyword>
<evidence type="ECO:0000313" key="5">
    <source>
        <dbReference type="Proteomes" id="UP000006327"/>
    </source>
</evidence>
<dbReference type="InterPro" id="IPR036061">
    <property type="entry name" value="CheW-like_dom_sf"/>
</dbReference>
<dbReference type="SMART" id="SM00448">
    <property type="entry name" value="REC"/>
    <property type="match status" value="1"/>
</dbReference>
<feature type="modified residue" description="4-aspartylphosphate" evidence="1">
    <location>
        <position position="225"/>
    </location>
</feature>
<proteinExistence type="predicted"/>
<dbReference type="SMART" id="SM00260">
    <property type="entry name" value="CheW"/>
    <property type="match status" value="1"/>
</dbReference>
<dbReference type="OrthoDB" id="9806105at2"/>
<dbReference type="GO" id="GO:0006935">
    <property type="term" value="P:chemotaxis"/>
    <property type="evidence" value="ECO:0007669"/>
    <property type="project" value="InterPro"/>
</dbReference>
<evidence type="ECO:0000256" key="1">
    <source>
        <dbReference type="PROSITE-ProRule" id="PRU00169"/>
    </source>
</evidence>
<dbReference type="eggNOG" id="COG0835">
    <property type="taxonomic scope" value="Bacteria"/>
</dbReference>
<protein>
    <submittedName>
        <fullName evidence="4">Two-component system, chemotaxis family, response regulator CheV</fullName>
    </submittedName>
</protein>
<dbReference type="PANTHER" id="PTHR47233">
    <property type="entry name" value="CHEMOTAXIS PROTEIN CHEV"/>
    <property type="match status" value="1"/>
</dbReference>
<dbReference type="STRING" id="493475.GARC_5349"/>
<dbReference type="PROSITE" id="PS50110">
    <property type="entry name" value="RESPONSE_REGULATORY"/>
    <property type="match status" value="1"/>
</dbReference>
<dbReference type="EMBL" id="BAEO01000072">
    <property type="protein sequence ID" value="GAC22284.1"/>
    <property type="molecule type" value="Genomic_DNA"/>
</dbReference>
<dbReference type="AlphaFoldDB" id="K6XNT5"/>
<name>K6XNT5_9ALTE</name>
<dbReference type="PANTHER" id="PTHR47233:SF2">
    <property type="entry name" value="CHEMOTAXIS SIGNAL TRANSDUCTION SYSTEM RESPONSE REGULATOR CHEV"/>
    <property type="match status" value="1"/>
</dbReference>
<dbReference type="Pfam" id="PF01584">
    <property type="entry name" value="CheW"/>
    <property type="match status" value="1"/>
</dbReference>
<dbReference type="InterPro" id="IPR011006">
    <property type="entry name" value="CheY-like_superfamily"/>
</dbReference>
<organism evidence="4 5">
    <name type="scientific">Paraglaciecola arctica BSs20135</name>
    <dbReference type="NCBI Taxonomy" id="493475"/>
    <lineage>
        <taxon>Bacteria</taxon>
        <taxon>Pseudomonadati</taxon>
        <taxon>Pseudomonadota</taxon>
        <taxon>Gammaproteobacteria</taxon>
        <taxon>Alteromonadales</taxon>
        <taxon>Alteromonadaceae</taxon>
        <taxon>Paraglaciecola</taxon>
    </lineage>
</organism>
<dbReference type="Pfam" id="PF00072">
    <property type="entry name" value="Response_reg"/>
    <property type="match status" value="1"/>
</dbReference>
<dbReference type="PIRSF" id="PIRSF002867">
    <property type="entry name" value="CheV"/>
    <property type="match status" value="1"/>
</dbReference>
<gene>
    <name evidence="4" type="primary">cheV</name>
    <name evidence="4" type="ORF">GARC_5349</name>
</gene>
<dbReference type="SUPFAM" id="SSF52172">
    <property type="entry name" value="CheY-like"/>
    <property type="match status" value="1"/>
</dbReference>
<dbReference type="InterPro" id="IPR001789">
    <property type="entry name" value="Sig_transdc_resp-reg_receiver"/>
</dbReference>
<sequence>MASKANYSQGLLLFRLKNGRQFALGTLKIQELVPYKPVTSMVRSESGVKGVLTIRNQTIAVIDMAEVIGLGPIPESKLKQSFIVVTDCQRRTVGFIVSQIDKIVETNWREIKQPDKKLGAGVFITGTVKIEDEFIQLIDVELLLNKIFPADPRAALAVVTDFQREQLKPMNILVVDDSLTARRQLTDVLELLNVPFHVTDNGQEALLYMREQASNGHPVNLLVSDIEMPGLDGYELTFEVRNSPDLAAAYIILHTSLSSEISVGQAHQVGANEALTKFDAKELVLSMLRGVEFINIQPKD</sequence>